<evidence type="ECO:0000256" key="1">
    <source>
        <dbReference type="SAM" id="SignalP"/>
    </source>
</evidence>
<dbReference type="InterPro" id="IPR011033">
    <property type="entry name" value="PRC_barrel-like_sf"/>
</dbReference>
<keyword evidence="1" id="KW-0732">Signal</keyword>
<feature type="signal peptide" evidence="1">
    <location>
        <begin position="1"/>
        <end position="20"/>
    </location>
</feature>
<reference evidence="4" key="1">
    <citation type="journal article" date="2019" name="Int. J. Syst. Evol. Microbiol.">
        <title>The Global Catalogue of Microorganisms (GCM) 10K type strain sequencing project: providing services to taxonomists for standard genome sequencing and annotation.</title>
        <authorList>
            <consortium name="The Broad Institute Genomics Platform"/>
            <consortium name="The Broad Institute Genome Sequencing Center for Infectious Disease"/>
            <person name="Wu L."/>
            <person name="Ma J."/>
        </authorList>
    </citation>
    <scope>NUCLEOTIDE SEQUENCE [LARGE SCALE GENOMIC DNA]</scope>
    <source>
        <strain evidence="4">KCTC 42443</strain>
    </source>
</reference>
<feature type="domain" description="PRC-barrel" evidence="2">
    <location>
        <begin position="63"/>
        <end position="106"/>
    </location>
</feature>
<dbReference type="EMBL" id="BNCH01000001">
    <property type="protein sequence ID" value="GHE87927.1"/>
    <property type="molecule type" value="Genomic_DNA"/>
</dbReference>
<accession>A0ABQ3ISF2</accession>
<evidence type="ECO:0000259" key="2">
    <source>
        <dbReference type="Pfam" id="PF05239"/>
    </source>
</evidence>
<sequence>MKNFLMTAAISLVASTAAYADNHAMDRGDMIRTRDITGGQVYAMTADNWDMDTTYESVDESWDVIGEIEDLVLNRNGQLTGIIAEVGGFLDIGDKHVFIAVDDVRLVPTDDKSYGFVSPLSKDQLMEKENLDEGFWD</sequence>
<proteinExistence type="predicted"/>
<evidence type="ECO:0000313" key="3">
    <source>
        <dbReference type="EMBL" id="GHE87927.1"/>
    </source>
</evidence>
<dbReference type="InterPro" id="IPR027275">
    <property type="entry name" value="PRC-brl_dom"/>
</dbReference>
<organism evidence="3 4">
    <name type="scientific">Aliiroseovarius zhejiangensis</name>
    <dbReference type="NCBI Taxonomy" id="1632025"/>
    <lineage>
        <taxon>Bacteria</taxon>
        <taxon>Pseudomonadati</taxon>
        <taxon>Pseudomonadota</taxon>
        <taxon>Alphaproteobacteria</taxon>
        <taxon>Rhodobacterales</taxon>
        <taxon>Paracoccaceae</taxon>
        <taxon>Aliiroseovarius</taxon>
    </lineage>
</organism>
<dbReference type="RefSeq" id="WP_191284880.1">
    <property type="nucleotide sequence ID" value="NZ_BNCH01000001.1"/>
</dbReference>
<dbReference type="Proteomes" id="UP000609802">
    <property type="component" value="Unassembled WGS sequence"/>
</dbReference>
<keyword evidence="4" id="KW-1185">Reference proteome</keyword>
<evidence type="ECO:0000313" key="4">
    <source>
        <dbReference type="Proteomes" id="UP000609802"/>
    </source>
</evidence>
<name>A0ABQ3ISF2_9RHOB</name>
<dbReference type="SUPFAM" id="SSF50346">
    <property type="entry name" value="PRC-barrel domain"/>
    <property type="match status" value="1"/>
</dbReference>
<comment type="caution">
    <text evidence="3">The sequence shown here is derived from an EMBL/GenBank/DDBJ whole genome shotgun (WGS) entry which is preliminary data.</text>
</comment>
<dbReference type="Pfam" id="PF05239">
    <property type="entry name" value="PRC"/>
    <property type="match status" value="1"/>
</dbReference>
<feature type="chain" id="PRO_5045511689" description="PRC-barrel domain-containing protein" evidence="1">
    <location>
        <begin position="21"/>
        <end position="137"/>
    </location>
</feature>
<gene>
    <name evidence="3" type="ORF">GCM10016455_04900</name>
</gene>
<protein>
    <recommendedName>
        <fullName evidence="2">PRC-barrel domain-containing protein</fullName>
    </recommendedName>
</protein>
<dbReference type="Gene3D" id="2.30.30.240">
    <property type="entry name" value="PRC-barrel domain"/>
    <property type="match status" value="1"/>
</dbReference>